<dbReference type="RefSeq" id="WP_172239089.1">
    <property type="nucleotide sequence ID" value="NZ_JABFDP010000021.1"/>
</dbReference>
<protein>
    <recommendedName>
        <fullName evidence="3">Endolytic peptidoglycan transglycosylase RlpA</fullName>
        <ecNumber evidence="3">4.2.2.-</ecNumber>
    </recommendedName>
</protein>
<evidence type="ECO:0000256" key="3">
    <source>
        <dbReference type="HAMAP-Rule" id="MF_02071"/>
    </source>
</evidence>
<organism evidence="6 7">
    <name type="scientific">Bradyrhizobium denitrificans</name>
    <dbReference type="NCBI Taxonomy" id="2734912"/>
    <lineage>
        <taxon>Bacteria</taxon>
        <taxon>Pseudomonadati</taxon>
        <taxon>Pseudomonadota</taxon>
        <taxon>Alphaproteobacteria</taxon>
        <taxon>Hyphomicrobiales</taxon>
        <taxon>Nitrobacteraceae</taxon>
        <taxon>Bradyrhizobium</taxon>
    </lineage>
</organism>
<proteinExistence type="inferred from homology"/>
<dbReference type="SUPFAM" id="SSF50685">
    <property type="entry name" value="Barwin-like endoglucanases"/>
    <property type="match status" value="1"/>
</dbReference>
<dbReference type="InterPro" id="IPR036908">
    <property type="entry name" value="RlpA-like_sf"/>
</dbReference>
<dbReference type="PANTHER" id="PTHR34183">
    <property type="entry name" value="ENDOLYTIC PEPTIDOGLYCAN TRANSGLYCOSYLASE RLPA"/>
    <property type="match status" value="1"/>
</dbReference>
<evidence type="ECO:0000256" key="4">
    <source>
        <dbReference type="RuleBase" id="RU003495"/>
    </source>
</evidence>
<dbReference type="Pfam" id="PF03330">
    <property type="entry name" value="DPBB_1"/>
    <property type="match status" value="1"/>
</dbReference>
<keyword evidence="1 3" id="KW-0456">Lyase</keyword>
<comment type="similarity">
    <text evidence="3 4">Belongs to the RlpA family.</text>
</comment>
<dbReference type="Proteomes" id="UP001314635">
    <property type="component" value="Unassembled WGS sequence"/>
</dbReference>
<evidence type="ECO:0000256" key="2">
    <source>
        <dbReference type="ARBA" id="ARBA00023316"/>
    </source>
</evidence>
<dbReference type="InterPro" id="IPR012997">
    <property type="entry name" value="RplA"/>
</dbReference>
<dbReference type="InterPro" id="IPR034718">
    <property type="entry name" value="RlpA"/>
</dbReference>
<accession>A0ABS5G9T6</accession>
<dbReference type="EMBL" id="JAFCLK010000018">
    <property type="protein sequence ID" value="MBR1138092.1"/>
    <property type="molecule type" value="Genomic_DNA"/>
</dbReference>
<keyword evidence="7" id="KW-1185">Reference proteome</keyword>
<sequence length="190" mass="20016">MRITDRTAGPAQRTARCSLLPGDIAGSARKLVTAALVLAAAASLADCAQSSAVRQARLSAPTRPAAVEFRPQIQRAEKAPESMVRVRHAELSPPPVRAASSGLASYYSEGQKTASGERFNPSELTAAHRSLPFGTRLQVTNVKTGRSVVVRVNDRGPFVEGRVVDVSYSAAQALGMVNTGVAPVKVNVVR</sequence>
<dbReference type="HAMAP" id="MF_02071">
    <property type="entry name" value="RlpA"/>
    <property type="match status" value="1"/>
</dbReference>
<dbReference type="InterPro" id="IPR009009">
    <property type="entry name" value="RlpA-like_DPBB"/>
</dbReference>
<feature type="domain" description="RlpA-like protein double-psi beta-barrel" evidence="5">
    <location>
        <begin position="100"/>
        <end position="186"/>
    </location>
</feature>
<dbReference type="EC" id="4.2.2.-" evidence="3"/>
<dbReference type="NCBIfam" id="TIGR00413">
    <property type="entry name" value="rlpA"/>
    <property type="match status" value="1"/>
</dbReference>
<gene>
    <name evidence="3" type="primary">rlpA</name>
    <name evidence="6" type="ORF">JQ619_20165</name>
</gene>
<name>A0ABS5G9T6_9BRAD</name>
<reference evidence="7" key="1">
    <citation type="journal article" date="2021" name="ISME J.">
        <title>Evolutionary origin and ecological implication of a unique nif island in free-living Bradyrhizobium lineages.</title>
        <authorList>
            <person name="Tao J."/>
        </authorList>
    </citation>
    <scope>NUCLEOTIDE SEQUENCE [LARGE SCALE GENOMIC DNA]</scope>
    <source>
        <strain evidence="7">SZCCT0094</strain>
    </source>
</reference>
<dbReference type="CDD" id="cd22268">
    <property type="entry name" value="DPBB_RlpA-like"/>
    <property type="match status" value="1"/>
</dbReference>
<evidence type="ECO:0000313" key="7">
    <source>
        <dbReference type="Proteomes" id="UP001314635"/>
    </source>
</evidence>
<evidence type="ECO:0000259" key="5">
    <source>
        <dbReference type="Pfam" id="PF03330"/>
    </source>
</evidence>
<dbReference type="PANTHER" id="PTHR34183:SF1">
    <property type="entry name" value="ENDOLYTIC PEPTIDOGLYCAN TRANSGLYCOSYLASE RLPA"/>
    <property type="match status" value="1"/>
</dbReference>
<comment type="function">
    <text evidence="3">Lytic transglycosylase with a strong preference for naked glycan strands that lack stem peptides.</text>
</comment>
<evidence type="ECO:0000256" key="1">
    <source>
        <dbReference type="ARBA" id="ARBA00023239"/>
    </source>
</evidence>
<keyword evidence="2 3" id="KW-0961">Cell wall biogenesis/degradation</keyword>
<comment type="caution">
    <text evidence="6">The sequence shown here is derived from an EMBL/GenBank/DDBJ whole genome shotgun (WGS) entry which is preliminary data.</text>
</comment>
<dbReference type="Gene3D" id="2.40.40.10">
    <property type="entry name" value="RlpA-like domain"/>
    <property type="match status" value="1"/>
</dbReference>
<evidence type="ECO:0000313" key="6">
    <source>
        <dbReference type="EMBL" id="MBR1138092.1"/>
    </source>
</evidence>